<dbReference type="AlphaFoldDB" id="A0A841DAD0"/>
<organism evidence="1 2">
    <name type="scientific">Planomonospora venezuelensis</name>
    <dbReference type="NCBI Taxonomy" id="1999"/>
    <lineage>
        <taxon>Bacteria</taxon>
        <taxon>Bacillati</taxon>
        <taxon>Actinomycetota</taxon>
        <taxon>Actinomycetes</taxon>
        <taxon>Streptosporangiales</taxon>
        <taxon>Streptosporangiaceae</taxon>
        <taxon>Planomonospora</taxon>
    </lineage>
</organism>
<gene>
    <name evidence="1" type="ORF">FHS22_004371</name>
</gene>
<dbReference type="Proteomes" id="UP000562352">
    <property type="component" value="Unassembled WGS sequence"/>
</dbReference>
<protein>
    <submittedName>
        <fullName evidence="1">Uncharacterized protein</fullName>
    </submittedName>
</protein>
<evidence type="ECO:0000313" key="1">
    <source>
        <dbReference type="EMBL" id="MBB5965085.1"/>
    </source>
</evidence>
<comment type="caution">
    <text evidence="1">The sequence shown here is derived from an EMBL/GenBank/DDBJ whole genome shotgun (WGS) entry which is preliminary data.</text>
</comment>
<sequence length="72" mass="7622">MTGPEHYRAAEEYLEKARGSMLPQYDGYVTRAQAHATLALAAATALTGPVAAEHFDDPEYGAWQAAAGTVPS</sequence>
<keyword evidence="2" id="KW-1185">Reference proteome</keyword>
<name>A0A841DAD0_PLAVE</name>
<reference evidence="1 2" key="1">
    <citation type="submission" date="2020-08" db="EMBL/GenBank/DDBJ databases">
        <title>Genomic Encyclopedia of Type Strains, Phase III (KMG-III): the genomes of soil and plant-associated and newly described type strains.</title>
        <authorList>
            <person name="Whitman W."/>
        </authorList>
    </citation>
    <scope>NUCLEOTIDE SEQUENCE [LARGE SCALE GENOMIC DNA]</scope>
    <source>
        <strain evidence="1 2">CECT 3303</strain>
    </source>
</reference>
<dbReference type="EMBL" id="JACHJJ010000015">
    <property type="protein sequence ID" value="MBB5965085.1"/>
    <property type="molecule type" value="Genomic_DNA"/>
</dbReference>
<dbReference type="RefSeq" id="WP_184944224.1">
    <property type="nucleotide sequence ID" value="NZ_BAAAWZ010000001.1"/>
</dbReference>
<accession>A0A841DAD0</accession>
<evidence type="ECO:0000313" key="2">
    <source>
        <dbReference type="Proteomes" id="UP000562352"/>
    </source>
</evidence>
<proteinExistence type="predicted"/>